<dbReference type="KEGG" id="mvl:KOY49_04415"/>
<dbReference type="EMBL" id="CP076459">
    <property type="protein sequence ID" value="QWQ31374.1"/>
    <property type="molecule type" value="Genomic_DNA"/>
</dbReference>
<proteinExistence type="predicted"/>
<dbReference type="Proteomes" id="UP000677117">
    <property type="component" value="Chromosome"/>
</dbReference>
<sequence>MLVFAVGSTIFAIVSPKILGGATNQIVDDYVSMKAYAGDHSVSCQMVVSLPAVTFLGADVLERLPNQSEIEVQIPSSQLDSIQKA</sequence>
<dbReference type="AlphaFoldDB" id="A0A8F1MAB6"/>
<evidence type="ECO:0000313" key="2">
    <source>
        <dbReference type="Proteomes" id="UP000677117"/>
    </source>
</evidence>
<gene>
    <name evidence="1" type="ORF">KOY49_04415</name>
</gene>
<keyword evidence="2" id="KW-1185">Reference proteome</keyword>
<protein>
    <submittedName>
        <fullName evidence="1">Uncharacterized protein</fullName>
    </submittedName>
</protein>
<accession>A0A8F1MAB6</accession>
<name>A0A8F1MAB6_9BACT</name>
<organism evidence="1 2">
    <name type="scientific">Candidatus Minimicrobia vallesae</name>
    <dbReference type="NCBI Taxonomy" id="2841264"/>
    <lineage>
        <taxon>Bacteria</taxon>
        <taxon>Candidatus Saccharimonadota</taxon>
        <taxon>Candidatus Saccharimonadota incertae sedis</taxon>
        <taxon>Candidatus Minimicrobia</taxon>
    </lineage>
</organism>
<reference evidence="1" key="1">
    <citation type="submission" date="2021-06" db="EMBL/GenBank/DDBJ databases">
        <title>An adapted protocol for Saccharibacteria cultivation: two new species join this phylum of Candidate Phyla Radiations.</title>
        <authorList>
            <person name="Ibrahim A."/>
            <person name="Maatouk M."/>
            <person name="Raoult D."/>
            <person name="Bittar F."/>
        </authorList>
    </citation>
    <scope>NUCLEOTIDE SEQUENCE</scope>
    <source>
        <strain evidence="1">IHU2</strain>
    </source>
</reference>
<evidence type="ECO:0000313" key="1">
    <source>
        <dbReference type="EMBL" id="QWQ31374.1"/>
    </source>
</evidence>